<evidence type="ECO:0000256" key="1">
    <source>
        <dbReference type="SAM" id="MobiDB-lite"/>
    </source>
</evidence>
<dbReference type="AlphaFoldDB" id="A0A409VM88"/>
<dbReference type="InParanoid" id="A0A409VM88"/>
<feature type="compositionally biased region" description="Polar residues" evidence="1">
    <location>
        <begin position="125"/>
        <end position="146"/>
    </location>
</feature>
<feature type="region of interest" description="Disordered" evidence="1">
    <location>
        <begin position="125"/>
        <end position="207"/>
    </location>
</feature>
<proteinExistence type="predicted"/>
<accession>A0A409VM88</accession>
<feature type="region of interest" description="Disordered" evidence="1">
    <location>
        <begin position="53"/>
        <end position="86"/>
    </location>
</feature>
<evidence type="ECO:0000313" key="3">
    <source>
        <dbReference type="Proteomes" id="UP000283269"/>
    </source>
</evidence>
<comment type="caution">
    <text evidence="2">The sequence shown here is derived from an EMBL/GenBank/DDBJ whole genome shotgun (WGS) entry which is preliminary data.</text>
</comment>
<protein>
    <recommendedName>
        <fullName evidence="4">WW domain-containing protein</fullName>
    </recommendedName>
</protein>
<keyword evidence="3" id="KW-1185">Reference proteome</keyword>
<evidence type="ECO:0008006" key="4">
    <source>
        <dbReference type="Google" id="ProtNLM"/>
    </source>
</evidence>
<dbReference type="Proteomes" id="UP000283269">
    <property type="component" value="Unassembled WGS sequence"/>
</dbReference>
<organism evidence="2 3">
    <name type="scientific">Psilocybe cyanescens</name>
    <dbReference type="NCBI Taxonomy" id="93625"/>
    <lineage>
        <taxon>Eukaryota</taxon>
        <taxon>Fungi</taxon>
        <taxon>Dikarya</taxon>
        <taxon>Basidiomycota</taxon>
        <taxon>Agaricomycotina</taxon>
        <taxon>Agaricomycetes</taxon>
        <taxon>Agaricomycetidae</taxon>
        <taxon>Agaricales</taxon>
        <taxon>Agaricineae</taxon>
        <taxon>Strophariaceae</taxon>
        <taxon>Psilocybe</taxon>
    </lineage>
</organism>
<sequence>MQLPLQNSDTRTLPEGWADHFDSERQIWYYIDLHSEKPRVSFAHPCDLDRQHPSSAPARVKEHLNPTRSLQRPVGPRKNSSASVNSVIRETQRARRATVAQQLYASGLTLAAGGSTGLRTPSATFRCPSVSNSPASDEVASNSAKGSTVSSTSPPPLSPHLDTHHPRNFFDCTRLAPGTRRMTVNGARPSLTPTPMQLASDPGAQSDGASYAAAQAFYHPSVSVAVNLSPSPMPISAKDPSNAQIAQLNKASSQRPRITTPYNNAFSSSTSSLRSNRIADKNSYNSTTEDDLLIMPNYAASHTLFTPLNVSTLQNAQPETSGSSKKPRGLPPLATTTILQPKPIRPMHGISLNLQVQVAGVAEAPTHGETSKSKRKSQLLNFGLGGSKGVWKGKERLVEPPEEGSGAPSGIGMLASNNNMDDSFVLVDILDQN</sequence>
<reference evidence="2 3" key="1">
    <citation type="journal article" date="2018" name="Evol. Lett.">
        <title>Horizontal gene cluster transfer increased hallucinogenic mushroom diversity.</title>
        <authorList>
            <person name="Reynolds H.T."/>
            <person name="Vijayakumar V."/>
            <person name="Gluck-Thaler E."/>
            <person name="Korotkin H.B."/>
            <person name="Matheny P.B."/>
            <person name="Slot J.C."/>
        </authorList>
    </citation>
    <scope>NUCLEOTIDE SEQUENCE [LARGE SCALE GENOMIC DNA]</scope>
    <source>
        <strain evidence="2 3">2631</strain>
    </source>
</reference>
<dbReference type="EMBL" id="NHYD01003974">
    <property type="protein sequence ID" value="PPQ67382.1"/>
    <property type="molecule type" value="Genomic_DNA"/>
</dbReference>
<name>A0A409VM88_PSICY</name>
<feature type="compositionally biased region" description="Polar residues" evidence="1">
    <location>
        <begin position="250"/>
        <end position="266"/>
    </location>
</feature>
<dbReference type="OrthoDB" id="2367685at2759"/>
<gene>
    <name evidence="2" type="ORF">CVT25_005961</name>
</gene>
<evidence type="ECO:0000313" key="2">
    <source>
        <dbReference type="EMBL" id="PPQ67382.1"/>
    </source>
</evidence>
<feature type="region of interest" description="Disordered" evidence="1">
    <location>
        <begin position="250"/>
        <end position="274"/>
    </location>
</feature>